<dbReference type="Proteomes" id="UP001055811">
    <property type="component" value="Linkage Group LG02"/>
</dbReference>
<sequence length="410" mass="45753">MSEIKDSAIKLFGKTIQLLHLDDDVVLAKANEQQRSCSEDTKKNPDEEHATTTLTDDTCSINDDPKTPTADNETSSKNPTKKENPVTNSNSEEKPQKPDKILPCPRCNSMDTKFCYYNNYNVNQPRHFCKNCQRYWTAGGTMRNTPVGSGRRKNKSSSSASYYRHLIVSEALQPSWKNNGSVLNFGSNVPVCESMNSTLNFSDKTQKSEDDHSSNSVQKNGVSNLQKYPLQIPCYPPPPWPYPCNFQEFPRIPSPNPAQFRPPTTNIGSSGFPVSFFPTPQYWGCTVQQTPWGVPWVATPHDQNTPHSPLGKHSRDGYLVNSRKEEFSGEKDSESSVLTPKTLRVNDPNAAAKISSWSTLGISQEHGRNSIHKAFKSKKNEKNEVVASSLVNLQANPAAFSRSINFQETS</sequence>
<gene>
    <name evidence="1" type="ORF">L2E82_08790</name>
</gene>
<accession>A0ACB9G6X6</accession>
<reference evidence="2" key="1">
    <citation type="journal article" date="2022" name="Mol. Ecol. Resour.">
        <title>The genomes of chicory, endive, great burdock and yacon provide insights into Asteraceae palaeo-polyploidization history and plant inulin production.</title>
        <authorList>
            <person name="Fan W."/>
            <person name="Wang S."/>
            <person name="Wang H."/>
            <person name="Wang A."/>
            <person name="Jiang F."/>
            <person name="Liu H."/>
            <person name="Zhao H."/>
            <person name="Xu D."/>
            <person name="Zhang Y."/>
        </authorList>
    </citation>
    <scope>NUCLEOTIDE SEQUENCE [LARGE SCALE GENOMIC DNA]</scope>
    <source>
        <strain evidence="2">cv. Punajuju</strain>
    </source>
</reference>
<comment type="caution">
    <text evidence="1">The sequence shown here is derived from an EMBL/GenBank/DDBJ whole genome shotgun (WGS) entry which is preliminary data.</text>
</comment>
<reference evidence="1 2" key="2">
    <citation type="journal article" date="2022" name="Mol. Ecol. Resour.">
        <title>The genomes of chicory, endive, great burdock and yacon provide insights into Asteraceae paleo-polyploidization history and plant inulin production.</title>
        <authorList>
            <person name="Fan W."/>
            <person name="Wang S."/>
            <person name="Wang H."/>
            <person name="Wang A."/>
            <person name="Jiang F."/>
            <person name="Liu H."/>
            <person name="Zhao H."/>
            <person name="Xu D."/>
            <person name="Zhang Y."/>
        </authorList>
    </citation>
    <scope>NUCLEOTIDE SEQUENCE [LARGE SCALE GENOMIC DNA]</scope>
    <source>
        <strain evidence="2">cv. Punajuju</strain>
        <tissue evidence="1">Leaves</tissue>
    </source>
</reference>
<organism evidence="1 2">
    <name type="scientific">Cichorium intybus</name>
    <name type="common">Chicory</name>
    <dbReference type="NCBI Taxonomy" id="13427"/>
    <lineage>
        <taxon>Eukaryota</taxon>
        <taxon>Viridiplantae</taxon>
        <taxon>Streptophyta</taxon>
        <taxon>Embryophyta</taxon>
        <taxon>Tracheophyta</taxon>
        <taxon>Spermatophyta</taxon>
        <taxon>Magnoliopsida</taxon>
        <taxon>eudicotyledons</taxon>
        <taxon>Gunneridae</taxon>
        <taxon>Pentapetalae</taxon>
        <taxon>asterids</taxon>
        <taxon>campanulids</taxon>
        <taxon>Asterales</taxon>
        <taxon>Asteraceae</taxon>
        <taxon>Cichorioideae</taxon>
        <taxon>Cichorieae</taxon>
        <taxon>Cichoriinae</taxon>
        <taxon>Cichorium</taxon>
    </lineage>
</organism>
<evidence type="ECO:0000313" key="1">
    <source>
        <dbReference type="EMBL" id="KAI3779198.1"/>
    </source>
</evidence>
<evidence type="ECO:0000313" key="2">
    <source>
        <dbReference type="Proteomes" id="UP001055811"/>
    </source>
</evidence>
<dbReference type="EMBL" id="CM042010">
    <property type="protein sequence ID" value="KAI3779198.1"/>
    <property type="molecule type" value="Genomic_DNA"/>
</dbReference>
<protein>
    <submittedName>
        <fullName evidence="1">Uncharacterized protein</fullName>
    </submittedName>
</protein>
<name>A0ACB9G6X6_CICIN</name>
<keyword evidence="2" id="KW-1185">Reference proteome</keyword>
<proteinExistence type="predicted"/>